<reference evidence="7 8" key="1">
    <citation type="submission" date="2015-12" db="EMBL/GenBank/DDBJ databases">
        <title>Dictyostelia acquired genes for synthesis and detection of signals that induce cell-type specialization by lateral gene transfer from prokaryotes.</title>
        <authorList>
            <person name="Gloeckner G."/>
            <person name="Schaap P."/>
        </authorList>
    </citation>
    <scope>NUCLEOTIDE SEQUENCE [LARGE SCALE GENOMIC DNA]</scope>
    <source>
        <strain evidence="7 8">TK</strain>
    </source>
</reference>
<comment type="caution">
    <text evidence="7">The sequence shown here is derived from an EMBL/GenBank/DDBJ whole genome shotgun (WGS) entry which is preliminary data.</text>
</comment>
<dbReference type="Pfam" id="PF22933">
    <property type="entry name" value="ComC_SSD"/>
    <property type="match status" value="1"/>
</dbReference>
<organism evidence="7 8">
    <name type="scientific">Tieghemostelium lacteum</name>
    <name type="common">Slime mold</name>
    <name type="synonym">Dictyostelium lacteum</name>
    <dbReference type="NCBI Taxonomy" id="361077"/>
    <lineage>
        <taxon>Eukaryota</taxon>
        <taxon>Amoebozoa</taxon>
        <taxon>Evosea</taxon>
        <taxon>Eumycetozoa</taxon>
        <taxon>Dictyostelia</taxon>
        <taxon>Dictyosteliales</taxon>
        <taxon>Raperosteliaceae</taxon>
        <taxon>Tieghemostelium</taxon>
    </lineage>
</organism>
<dbReference type="PANTHER" id="PTHR31378:SF17">
    <property type="match status" value="1"/>
</dbReference>
<accession>A0A151ZC75</accession>
<feature type="transmembrane region" description="Helical" evidence="1">
    <location>
        <begin position="1138"/>
        <end position="1161"/>
    </location>
</feature>
<feature type="domain" description="DUF7949" evidence="6">
    <location>
        <begin position="846"/>
        <end position="880"/>
    </location>
</feature>
<dbReference type="InterPro" id="IPR055463">
    <property type="entry name" value="DUF7035"/>
</dbReference>
<evidence type="ECO:0000259" key="5">
    <source>
        <dbReference type="Pfam" id="PF24893"/>
    </source>
</evidence>
<dbReference type="OMA" id="CMANSEG"/>
<evidence type="ECO:0008006" key="9">
    <source>
        <dbReference type="Google" id="ProtNLM"/>
    </source>
</evidence>
<dbReference type="AlphaFoldDB" id="A0A151ZC75"/>
<dbReference type="InterPro" id="IPR055462">
    <property type="entry name" value="DUF7034"/>
</dbReference>
<evidence type="ECO:0000259" key="2">
    <source>
        <dbReference type="Pfam" id="PF22933"/>
    </source>
</evidence>
<evidence type="ECO:0000259" key="6">
    <source>
        <dbReference type="Pfam" id="PF25820"/>
    </source>
</evidence>
<evidence type="ECO:0000259" key="3">
    <source>
        <dbReference type="Pfam" id="PF23033"/>
    </source>
</evidence>
<evidence type="ECO:0000313" key="8">
    <source>
        <dbReference type="Proteomes" id="UP000076078"/>
    </source>
</evidence>
<name>A0A151ZC75_TIELA</name>
<keyword evidence="1" id="KW-0812">Transmembrane</keyword>
<dbReference type="Pfam" id="PF23033">
    <property type="entry name" value="DUF7034"/>
    <property type="match status" value="1"/>
</dbReference>
<dbReference type="Pfam" id="PF23034">
    <property type="entry name" value="DUF7035"/>
    <property type="match status" value="1"/>
</dbReference>
<evidence type="ECO:0000259" key="4">
    <source>
        <dbReference type="Pfam" id="PF23034"/>
    </source>
</evidence>
<dbReference type="PANTHER" id="PTHR31378">
    <property type="entry name" value="EGF-LIKE DOMAIN-CONTAINING PROTEIN-RELATED-RELATED"/>
    <property type="match status" value="1"/>
</dbReference>
<proteinExistence type="predicted"/>
<keyword evidence="8" id="KW-1185">Reference proteome</keyword>
<dbReference type="Pfam" id="PF25820">
    <property type="entry name" value="DUF7949"/>
    <property type="match status" value="1"/>
</dbReference>
<protein>
    <recommendedName>
        <fullName evidence="9">EGF-like domain-containing protein</fullName>
    </recommendedName>
</protein>
<dbReference type="InterPro" id="IPR056645">
    <property type="entry name" value="DUF7743"/>
</dbReference>
<feature type="domain" description="DUF7034" evidence="3">
    <location>
        <begin position="624"/>
        <end position="727"/>
    </location>
</feature>
<sequence length="1181" mass="132216">MVIEVTGGGYSCIATMVNTSAYFNCKTDSVNNISENIEIRTIIDGTDQFVLSLGSYVKPAVVGLSATLTTTVFPSVVELPTKSNYYICTYYSEYSGLFFTDSSGQTSESYNYIVGGSLGSFSQISTYSLTEIQTISSQIVIIRSYYPTPPNIYVVPTTFSVLNNYVNPTPSFGQVTGNTLTVSASKIMEAQTLGTNVYAAPLLINQNDFYGEYPNYYPFGLNSYSPSSTSMTMGFKSLVPQSYQVISKIFNVQYYDNAVTTQENPVLVDLKYDYISGREMVVTAVATDDVSGIKSIYLFSIDKSYFKLYELSSCDIINGTLTSGVFQKLITYNFENILGNLRVMVVDHYGRTSEYSYLNAKPLPQYIYDFSNIINFRYTGIYQMKSDIVSISFKSSTMDLSTSPKNNTMFIKFQSPKPDISVALYFKNEMNIYYRFFIGDWNEDIQQMEIEFYLPSRLLTGSVFYSISYPGYLLESPYLNHLYPTSKLNVYSQDCDRMPPLIISNETFNNGSYFGFDLTINDKTGFDKGFVSIKSDLDEFRFNFTLSSQGKNALNDVYRLELPSFTPCITQTFSLDIVELHDINEAVSSYSNGMSDGISPFLMIMDSISVLPVSCTQFADTVAPNLSYLYPSRNTVNTASEDRQVSITFSITDNSAIYYNHVPYCMANSEGLVFYTTPSKLVNYTTTIAFYQCDFDLPFGFGYPSDCGKILFLLYGFADTRLNIKSTGNTIPGLIFVTFNNNGPIITRTSKMTSLGGSLTIYGRNFGVNPQNAIVEVSYRDYTFNYTTSILYSVLTVIDNILEKQSEFNITLIINGQRSNMVIIQTVYVQPLPTSTPNPTSSGSKCPGTPECGGSSNGICVNAVCQCKSPWIGSDCLSQVIVVPNPTINTTDPAIDNNFNTTLPDGDTVTLKTLISIVFLNEMNINNTLIKEHPFTTWIFTNQTTVNQTLSQQYQYSTNITNNGLTTNITITLQYFTEETTLIFANQLLTILPSSIKYNIKLTPYQFSSELNYLQLIMSASIESTSTDSCTYQETGTTNDSNNDYVKLQIDNNSLYGRFIKRGVIDNRVRTIENIFFNNNESTNSNSNSRIGINIPYFRKSVELDPDFSVLLDITNANDKDNSICEQISDKGLSKSQLAGIIIGAVAFALIAIISLSYYFYKKRKHQQLLNEMDKKLKNFN</sequence>
<dbReference type="InterPro" id="IPR054484">
    <property type="entry name" value="ComC_SSD"/>
</dbReference>
<gene>
    <name evidence="7" type="ORF">DLAC_07301</name>
</gene>
<dbReference type="InterPro" id="IPR057709">
    <property type="entry name" value="DUF7949"/>
</dbReference>
<dbReference type="OrthoDB" id="21537at2759"/>
<feature type="domain" description="DUF7035" evidence="4">
    <location>
        <begin position="495"/>
        <end position="615"/>
    </location>
</feature>
<feature type="domain" description="ComC supersandwich" evidence="2">
    <location>
        <begin position="911"/>
        <end position="1111"/>
    </location>
</feature>
<evidence type="ECO:0000256" key="1">
    <source>
        <dbReference type="SAM" id="Phobius"/>
    </source>
</evidence>
<feature type="domain" description="DUF7743" evidence="5">
    <location>
        <begin position="262"/>
        <end position="360"/>
    </location>
</feature>
<keyword evidence="1" id="KW-1133">Transmembrane helix</keyword>
<evidence type="ECO:0000313" key="7">
    <source>
        <dbReference type="EMBL" id="KYQ91539.1"/>
    </source>
</evidence>
<dbReference type="Pfam" id="PF24893">
    <property type="entry name" value="DUF7743"/>
    <property type="match status" value="1"/>
</dbReference>
<keyword evidence="1" id="KW-0472">Membrane</keyword>
<dbReference type="InParanoid" id="A0A151ZC75"/>
<dbReference type="FunCoup" id="A0A151ZC75">
    <property type="interactions" value="844"/>
</dbReference>
<dbReference type="Proteomes" id="UP000076078">
    <property type="component" value="Unassembled WGS sequence"/>
</dbReference>
<dbReference type="EMBL" id="LODT01000034">
    <property type="protein sequence ID" value="KYQ91539.1"/>
    <property type="molecule type" value="Genomic_DNA"/>
</dbReference>